<dbReference type="GO" id="GO:0005737">
    <property type="term" value="C:cytoplasm"/>
    <property type="evidence" value="ECO:0007669"/>
    <property type="project" value="UniProtKB-ARBA"/>
</dbReference>
<dbReference type="Gene3D" id="3.40.47.10">
    <property type="match status" value="1"/>
</dbReference>
<reference evidence="11 12" key="1">
    <citation type="submission" date="2016-10" db="EMBL/GenBank/DDBJ databases">
        <authorList>
            <person name="de Groot N.N."/>
        </authorList>
    </citation>
    <scope>NUCLEOTIDE SEQUENCE [LARGE SCALE GENOMIC DNA]</scope>
    <source>
        <strain evidence="11 12">MAR_2009_71</strain>
    </source>
</reference>
<evidence type="ECO:0000256" key="2">
    <source>
        <dbReference type="ARBA" id="ARBA00010982"/>
    </source>
</evidence>
<organism evidence="11 12">
    <name type="scientific">Maribacter dokdonensis</name>
    <dbReference type="NCBI Taxonomy" id="320912"/>
    <lineage>
        <taxon>Bacteria</taxon>
        <taxon>Pseudomonadati</taxon>
        <taxon>Bacteroidota</taxon>
        <taxon>Flavobacteriia</taxon>
        <taxon>Flavobacteriales</taxon>
        <taxon>Flavobacteriaceae</taxon>
        <taxon>Maribacter</taxon>
    </lineage>
</organism>
<evidence type="ECO:0000256" key="5">
    <source>
        <dbReference type="ARBA" id="ARBA00024073"/>
    </source>
</evidence>
<dbReference type="EC" id="2.3.1.16" evidence="5"/>
<dbReference type="InterPro" id="IPR020615">
    <property type="entry name" value="Thiolase_acyl_enz_int_AS"/>
</dbReference>
<dbReference type="SUPFAM" id="SSF53901">
    <property type="entry name" value="Thiolase-like"/>
    <property type="match status" value="2"/>
</dbReference>
<dbReference type="PIRSF" id="PIRSF000429">
    <property type="entry name" value="Ac-CoA_Ac_transf"/>
    <property type="match status" value="1"/>
</dbReference>
<dbReference type="EMBL" id="LT629754">
    <property type="protein sequence ID" value="SDS23953.1"/>
    <property type="molecule type" value="Genomic_DNA"/>
</dbReference>
<comment type="pathway">
    <text evidence="1">Lipid metabolism.</text>
</comment>
<dbReference type="GeneID" id="90594269"/>
<evidence type="ECO:0000256" key="1">
    <source>
        <dbReference type="ARBA" id="ARBA00005189"/>
    </source>
</evidence>
<dbReference type="CDD" id="cd00751">
    <property type="entry name" value="thiolase"/>
    <property type="match status" value="1"/>
</dbReference>
<dbReference type="InterPro" id="IPR020617">
    <property type="entry name" value="Thiolase_C"/>
</dbReference>
<accession>A0A1H4THY4</accession>
<dbReference type="Proteomes" id="UP000183038">
    <property type="component" value="Unassembled WGS sequence"/>
</dbReference>
<sequence>MKTAYIVKGYRTAVGKAPKGVFRFKRTDELAAETIEYMMKELPNLDKKRIDDVIVGNAMPEGSQGLNMARLISLMGLDIVDVPGVTVNRFCSSGIETIGIATAKIQSGMADCIIAGGAESMSSVPMTGYKTELNYDVVKAGHEDYYWGMGNTAEAVANEYKVSREDQDEFAYNSHMKALRAQAEDRFQDQIVPIEVEETYVGADGKKATKKYTVTKDEGPRAGTSTAVLNKLRPVFAAGGSVTAGNSSQMSDGAAFVMVMSEEMVKELNLEPIARLVNYAAAGVPPRIMGIGPVAAVPKALKQAGLKQDDIKLIELNEAFASQSLAVIRELGLNQDIVNVNGGAIALGHPLGCTGAKLSVQLFDEMRKRNMQGQYGMVTMCVGTGQGAAGIFEFLK</sequence>
<dbReference type="InterPro" id="IPR050215">
    <property type="entry name" value="Thiolase-like_sf_Thiolase"/>
</dbReference>
<evidence type="ECO:0000256" key="3">
    <source>
        <dbReference type="ARBA" id="ARBA00022679"/>
    </source>
</evidence>
<keyword evidence="4 7" id="KW-0012">Acyltransferase</keyword>
<dbReference type="PANTHER" id="PTHR43853">
    <property type="entry name" value="3-KETOACYL-COA THIOLASE, PEROXISOMAL"/>
    <property type="match status" value="1"/>
</dbReference>
<keyword evidence="3 7" id="KW-0808">Transferase</keyword>
<evidence type="ECO:0000259" key="9">
    <source>
        <dbReference type="Pfam" id="PF02803"/>
    </source>
</evidence>
<dbReference type="GO" id="GO:0010124">
    <property type="term" value="P:phenylacetate catabolic process"/>
    <property type="evidence" value="ECO:0007669"/>
    <property type="project" value="TreeGrafter"/>
</dbReference>
<evidence type="ECO:0000313" key="13">
    <source>
        <dbReference type="Proteomes" id="UP000199574"/>
    </source>
</evidence>
<feature type="domain" description="Thiolase C-terminal" evidence="9">
    <location>
        <begin position="271"/>
        <end position="393"/>
    </location>
</feature>
<dbReference type="GO" id="GO:0003988">
    <property type="term" value="F:acetyl-CoA C-acyltransferase activity"/>
    <property type="evidence" value="ECO:0007669"/>
    <property type="project" value="UniProtKB-EC"/>
</dbReference>
<proteinExistence type="inferred from homology"/>
<dbReference type="PROSITE" id="PS00098">
    <property type="entry name" value="THIOLASE_1"/>
    <property type="match status" value="1"/>
</dbReference>
<dbReference type="FunFam" id="3.40.47.10:FF:000010">
    <property type="entry name" value="Acetyl-CoA acetyltransferase (Thiolase)"/>
    <property type="match status" value="1"/>
</dbReference>
<dbReference type="Proteomes" id="UP000199574">
    <property type="component" value="Chromosome I"/>
</dbReference>
<name>A0A1H4THY4_9FLAO</name>
<evidence type="ECO:0000313" key="10">
    <source>
        <dbReference type="EMBL" id="SDS23953.1"/>
    </source>
</evidence>
<dbReference type="RefSeq" id="WP_058103074.1">
    <property type="nucleotide sequence ID" value="NZ_FNTB01000001.1"/>
</dbReference>
<keyword evidence="13" id="KW-1185">Reference proteome</keyword>
<feature type="active site" description="Proton acceptor" evidence="6">
    <location>
        <position position="349"/>
    </location>
</feature>
<evidence type="ECO:0000313" key="12">
    <source>
        <dbReference type="Proteomes" id="UP000183038"/>
    </source>
</evidence>
<dbReference type="PROSITE" id="PS00737">
    <property type="entry name" value="THIOLASE_2"/>
    <property type="match status" value="1"/>
</dbReference>
<dbReference type="NCBIfam" id="TIGR01930">
    <property type="entry name" value="AcCoA-C-Actrans"/>
    <property type="match status" value="1"/>
</dbReference>
<dbReference type="OrthoDB" id="9764892at2"/>
<feature type="active site" description="Proton acceptor" evidence="6">
    <location>
        <position position="381"/>
    </location>
</feature>
<reference evidence="10 13" key="2">
    <citation type="submission" date="2016-10" db="EMBL/GenBank/DDBJ databases">
        <authorList>
            <person name="Varghese N."/>
            <person name="Submissions S."/>
        </authorList>
    </citation>
    <scope>NUCLEOTIDE SEQUENCE [LARGE SCALE GENOMIC DNA]</scope>
    <source>
        <strain evidence="10 13">MAR_2009_60</strain>
    </source>
</reference>
<comment type="similarity">
    <text evidence="2 7">Belongs to the thiolase-like superfamily. Thiolase family.</text>
</comment>
<dbReference type="EMBL" id="FNTB01000001">
    <property type="protein sequence ID" value="SEC55741.1"/>
    <property type="molecule type" value="Genomic_DNA"/>
</dbReference>
<evidence type="ECO:0000256" key="7">
    <source>
        <dbReference type="RuleBase" id="RU003557"/>
    </source>
</evidence>
<evidence type="ECO:0000256" key="6">
    <source>
        <dbReference type="PIRSR" id="PIRSR000429-1"/>
    </source>
</evidence>
<evidence type="ECO:0000256" key="4">
    <source>
        <dbReference type="ARBA" id="ARBA00023315"/>
    </source>
</evidence>
<protein>
    <recommendedName>
        <fullName evidence="5">acetyl-CoA C-acyltransferase</fullName>
        <ecNumber evidence="5">2.3.1.16</ecNumber>
    </recommendedName>
</protein>
<dbReference type="InterPro" id="IPR002155">
    <property type="entry name" value="Thiolase"/>
</dbReference>
<dbReference type="InterPro" id="IPR016039">
    <property type="entry name" value="Thiolase-like"/>
</dbReference>
<evidence type="ECO:0000313" key="11">
    <source>
        <dbReference type="EMBL" id="SEC55741.1"/>
    </source>
</evidence>
<dbReference type="InterPro" id="IPR020616">
    <property type="entry name" value="Thiolase_N"/>
</dbReference>
<dbReference type="PANTHER" id="PTHR43853:SF21">
    <property type="entry name" value="STEROID 3-KETOACYL-COA THIOLASE"/>
    <property type="match status" value="1"/>
</dbReference>
<dbReference type="GO" id="GO:0006635">
    <property type="term" value="P:fatty acid beta-oxidation"/>
    <property type="evidence" value="ECO:0007669"/>
    <property type="project" value="TreeGrafter"/>
</dbReference>
<gene>
    <name evidence="11" type="ORF">SAMN05192540_3469</name>
    <name evidence="10" type="ORF">SAMN05192545_1031</name>
</gene>
<dbReference type="Pfam" id="PF02803">
    <property type="entry name" value="Thiolase_C"/>
    <property type="match status" value="1"/>
</dbReference>
<feature type="domain" description="Thiolase N-terminal" evidence="8">
    <location>
        <begin position="5"/>
        <end position="263"/>
    </location>
</feature>
<dbReference type="PROSITE" id="PS00099">
    <property type="entry name" value="THIOLASE_3"/>
    <property type="match status" value="1"/>
</dbReference>
<feature type="active site" description="Acyl-thioester intermediate" evidence="6">
    <location>
        <position position="91"/>
    </location>
</feature>
<dbReference type="InterPro" id="IPR020610">
    <property type="entry name" value="Thiolase_AS"/>
</dbReference>
<dbReference type="InterPro" id="IPR020613">
    <property type="entry name" value="Thiolase_CS"/>
</dbReference>
<evidence type="ECO:0000259" key="8">
    <source>
        <dbReference type="Pfam" id="PF00108"/>
    </source>
</evidence>
<dbReference type="AlphaFoldDB" id="A0A1H4THY4"/>
<dbReference type="Pfam" id="PF00108">
    <property type="entry name" value="Thiolase_N"/>
    <property type="match status" value="1"/>
</dbReference>